<dbReference type="InterPro" id="IPR035992">
    <property type="entry name" value="Ricin_B-like_lectins"/>
</dbReference>
<dbReference type="SUPFAM" id="SSF50370">
    <property type="entry name" value="Ricin B-like lectins"/>
    <property type="match status" value="1"/>
</dbReference>
<dbReference type="CDD" id="cd00161">
    <property type="entry name" value="beta-trefoil_Ricin-like"/>
    <property type="match status" value="1"/>
</dbReference>
<organism evidence="5 6">
    <name type="scientific">Plantactinospora mayteni</name>
    <dbReference type="NCBI Taxonomy" id="566021"/>
    <lineage>
        <taxon>Bacteria</taxon>
        <taxon>Bacillati</taxon>
        <taxon>Actinomycetota</taxon>
        <taxon>Actinomycetes</taxon>
        <taxon>Micromonosporales</taxon>
        <taxon>Micromonosporaceae</taxon>
        <taxon>Plantactinospora</taxon>
    </lineage>
</organism>
<dbReference type="Pfam" id="PF14200">
    <property type="entry name" value="RicinB_lectin_2"/>
    <property type="match status" value="1"/>
</dbReference>
<sequence length="777" mass="83427">MSLPHLSRRRLLQAAGAATVATAVGPAIAGAHAAAAVPPVRPDIGVSAYPFELGRVRLTNSRWLDNQNRTMNYLRFVDVNRLLYNFRANHRLSTNGAASNGGWDAPSFPFRTHMQGHFLTAWAQAYAVLGDTTCRDKANSMVAELARCQANNAAAGFNPGYLSGFPESDFNALEARTLSNGNVPYYVIHKTLAGLLDVWRLIGNNQARDVLLSLAGWVDWRTGRLTPSQMQNMLGTEFGGMNAVLTDIYQQTGDGRWLTAAQRFDHAAVFNPLAANSDQLNGLHANTQVPKWVGAAREYKATGTTRYRDIASNAWSICVGAHTYAIGGNSQAEHFRPPNAIAGYLRQDTCEHCNTYNMLKLTRELWLLDPNRAAYFDFYERALLNHIVGAQNPTDSHGHITYFTPLNPGGRRGVGPAWGGGTWSTDYNSFWCCQGTGIEVNTALMDSVYFYNGSTLTVNLFLPSVLTWAQRGITVTQTTSYPVSDTTTLALSGTMSGSWSIRVRIPAWTTGATISVNGTAQSIATTPGSYATITRTWSAGDTITVRLPMRAVTQAANDNPNVAAVTYGPVVLSGNYGNTALSALPALTVSSVTRTSGSSLAFTAAANGATVNLGPFYDAHGHNYTVYWSTSGGGDPGGASHRLVNAGTGQVLGIQDMSTADGGLAVQWGDTGTADHNWVVVTEGSAVKLRNVNSGKVLGVENMSTADNARVLQWSDNGTADHLWTLLDQGDGTYKIRNVHSGKLLGILDGSTAWGAQAVQDSDNGSADNRWRLVRNN</sequence>
<comment type="caution">
    <text evidence="5">The sequence shown here is derived from an EMBL/GenBank/DDBJ whole genome shotgun (WGS) entry which is preliminary data.</text>
</comment>
<dbReference type="InterPro" id="IPR008928">
    <property type="entry name" value="6-hairpin_glycosidase_sf"/>
</dbReference>
<dbReference type="PROSITE" id="PS51318">
    <property type="entry name" value="TAT"/>
    <property type="match status" value="1"/>
</dbReference>
<feature type="domain" description="Ricin B lectin" evidence="3">
    <location>
        <begin position="678"/>
        <end position="760"/>
    </location>
</feature>
<dbReference type="Pfam" id="PF20736">
    <property type="entry name" value="Glyco_hydro127M"/>
    <property type="match status" value="1"/>
</dbReference>
<dbReference type="InterPro" id="IPR000772">
    <property type="entry name" value="Ricin_B_lectin"/>
</dbReference>
<dbReference type="PANTHER" id="PTHR31151">
    <property type="entry name" value="PROLINE-TRNA LIGASE (DUF1680)"/>
    <property type="match status" value="1"/>
</dbReference>
<dbReference type="Proteomes" id="UP000621500">
    <property type="component" value="Unassembled WGS sequence"/>
</dbReference>
<accession>A0ABQ4EFC5</accession>
<feature type="signal peptide" evidence="1">
    <location>
        <begin position="1"/>
        <end position="29"/>
    </location>
</feature>
<dbReference type="PANTHER" id="PTHR31151:SF0">
    <property type="entry name" value="PROLINE-TRNA LIGASE (DUF1680)"/>
    <property type="match status" value="1"/>
</dbReference>
<feature type="chain" id="PRO_5047243305" description="Ricin B lectin domain-containing protein" evidence="1">
    <location>
        <begin position="30"/>
        <end position="777"/>
    </location>
</feature>
<evidence type="ECO:0008006" key="7">
    <source>
        <dbReference type="Google" id="ProtNLM"/>
    </source>
</evidence>
<gene>
    <name evidence="5" type="ORF">Pma05_00060</name>
</gene>
<feature type="domain" description="Non-reducing end beta-L-arabinofuranosidase-like GH127 middle" evidence="4">
    <location>
        <begin position="455"/>
        <end position="549"/>
    </location>
</feature>
<keyword evidence="1" id="KW-0732">Signal</keyword>
<reference evidence="5 6" key="1">
    <citation type="submission" date="2021-01" db="EMBL/GenBank/DDBJ databases">
        <title>Whole genome shotgun sequence of Plantactinospora mayteni NBRC 109088.</title>
        <authorList>
            <person name="Komaki H."/>
            <person name="Tamura T."/>
        </authorList>
    </citation>
    <scope>NUCLEOTIDE SEQUENCE [LARGE SCALE GENOMIC DNA]</scope>
    <source>
        <strain evidence="5 6">NBRC 109088</strain>
    </source>
</reference>
<dbReference type="InterPro" id="IPR049046">
    <property type="entry name" value="Beta-AFase-like_GH127_middle"/>
</dbReference>
<dbReference type="InterPro" id="IPR012878">
    <property type="entry name" value="Beta-AFase-like_GH127_cat"/>
</dbReference>
<dbReference type="EMBL" id="BONX01000001">
    <property type="protein sequence ID" value="GIG93433.1"/>
    <property type="molecule type" value="Genomic_DNA"/>
</dbReference>
<dbReference type="InterPro" id="IPR006311">
    <property type="entry name" value="TAT_signal"/>
</dbReference>
<evidence type="ECO:0000313" key="6">
    <source>
        <dbReference type="Proteomes" id="UP000621500"/>
    </source>
</evidence>
<dbReference type="Pfam" id="PF07944">
    <property type="entry name" value="Beta-AFase-like_GH127_cat"/>
    <property type="match status" value="1"/>
</dbReference>
<feature type="domain" description="Non-reducing end beta-L-arabinofuranosidase-like GH127 catalytic" evidence="2">
    <location>
        <begin position="56"/>
        <end position="443"/>
    </location>
</feature>
<dbReference type="Gene3D" id="2.80.10.50">
    <property type="match status" value="2"/>
</dbReference>
<keyword evidence="6" id="KW-1185">Reference proteome</keyword>
<evidence type="ECO:0000313" key="5">
    <source>
        <dbReference type="EMBL" id="GIG93433.1"/>
    </source>
</evidence>
<name>A0ABQ4EFC5_9ACTN</name>
<evidence type="ECO:0000256" key="1">
    <source>
        <dbReference type="SAM" id="SignalP"/>
    </source>
</evidence>
<dbReference type="SUPFAM" id="SSF48208">
    <property type="entry name" value="Six-hairpin glycosidases"/>
    <property type="match status" value="1"/>
</dbReference>
<dbReference type="RefSeq" id="WP_203855127.1">
    <property type="nucleotide sequence ID" value="NZ_BAAAZQ010000003.1"/>
</dbReference>
<evidence type="ECO:0000259" key="2">
    <source>
        <dbReference type="Pfam" id="PF07944"/>
    </source>
</evidence>
<dbReference type="PROSITE" id="PS50231">
    <property type="entry name" value="RICIN_B_LECTIN"/>
    <property type="match status" value="1"/>
</dbReference>
<protein>
    <recommendedName>
        <fullName evidence="7">Ricin B lectin domain-containing protein</fullName>
    </recommendedName>
</protein>
<evidence type="ECO:0000259" key="3">
    <source>
        <dbReference type="Pfam" id="PF14200"/>
    </source>
</evidence>
<evidence type="ECO:0000259" key="4">
    <source>
        <dbReference type="Pfam" id="PF20736"/>
    </source>
</evidence>
<proteinExistence type="predicted"/>